<dbReference type="Gene3D" id="3.40.50.280">
    <property type="entry name" value="Cobalamin-binding domain"/>
    <property type="match status" value="1"/>
</dbReference>
<dbReference type="GO" id="GO:0046872">
    <property type="term" value="F:metal ion binding"/>
    <property type="evidence" value="ECO:0007669"/>
    <property type="project" value="UniProtKB-KW"/>
</dbReference>
<sequence length="494" mass="56223">MSRIIPLISQDSQAMPSSSHLNLGKMEIRNILGINPGSVNQDRLPIPPLGILYIAAYARKHGYDQWRIVDNDVIENRPVEGFREDIAWADIVALTGTTAQSKQAMQIAALAKKMGKLVVYGGPHATPTWKETLEMSEVDIVARGEGEVTFLELLNALREGRNLYTVDGLAFRDVKGVPVKNKPRHRNFSLDDIPFPARDLVPVEEYGNKPLVRFSTNERYAHLIMTRGCTDKCEFCNTPNNWGGPVARSAENLFAEMMQVYERYGIKNFHFQDDVFTVNQEIVRSLCYMLIEVRLRKQSKIPFEWSCLVRPDQVNYELLCLMKLAGCVQVEMGVESGSEDLLKTARKRYTKIIIKQGVEAAQRAGILVYAFFIVGLPGETMDTWRQTVRFAKELDPDGSVWTVLTPYPGTEIYEKREMFEKQNIMKILNPDWTSWLYKTPVVQVGDLNPDMLLRMRNVANRVVNGPGYKGAYRLEAIEYDKITTKKKIPSKEAM</sequence>
<dbReference type="SMART" id="SM00729">
    <property type="entry name" value="Elp3"/>
    <property type="match status" value="1"/>
</dbReference>
<evidence type="ECO:0000313" key="9">
    <source>
        <dbReference type="Proteomes" id="UP000177117"/>
    </source>
</evidence>
<evidence type="ECO:0000259" key="7">
    <source>
        <dbReference type="PROSITE" id="PS51918"/>
    </source>
</evidence>
<comment type="caution">
    <text evidence="8">The sequence shown here is derived from an EMBL/GenBank/DDBJ whole genome shotgun (WGS) entry which is preliminary data.</text>
</comment>
<dbReference type="PROSITE" id="PS51332">
    <property type="entry name" value="B12_BINDING"/>
    <property type="match status" value="1"/>
</dbReference>
<dbReference type="Proteomes" id="UP000177117">
    <property type="component" value="Unassembled WGS sequence"/>
</dbReference>
<dbReference type="SFLD" id="SFLDG01082">
    <property type="entry name" value="B12-binding_domain_containing"/>
    <property type="match status" value="1"/>
</dbReference>
<evidence type="ECO:0000256" key="3">
    <source>
        <dbReference type="ARBA" id="ARBA00022723"/>
    </source>
</evidence>
<gene>
    <name evidence="8" type="ORF">A2650_02970</name>
</gene>
<evidence type="ECO:0000256" key="2">
    <source>
        <dbReference type="ARBA" id="ARBA00022691"/>
    </source>
</evidence>
<dbReference type="SUPFAM" id="SSF102114">
    <property type="entry name" value="Radical SAM enzymes"/>
    <property type="match status" value="1"/>
</dbReference>
<dbReference type="CDD" id="cd02068">
    <property type="entry name" value="radical_SAM_B12_BD"/>
    <property type="match status" value="1"/>
</dbReference>
<dbReference type="InterPro" id="IPR058240">
    <property type="entry name" value="rSAM_sf"/>
</dbReference>
<dbReference type="GO" id="GO:0005829">
    <property type="term" value="C:cytosol"/>
    <property type="evidence" value="ECO:0007669"/>
    <property type="project" value="TreeGrafter"/>
</dbReference>
<dbReference type="InterPro" id="IPR034466">
    <property type="entry name" value="Methyltransferase_Class_B"/>
</dbReference>
<dbReference type="GO" id="GO:0003824">
    <property type="term" value="F:catalytic activity"/>
    <property type="evidence" value="ECO:0007669"/>
    <property type="project" value="InterPro"/>
</dbReference>
<organism evidence="8 9">
    <name type="scientific">Candidatus Yanofskybacteria bacterium RIFCSPHIGHO2_01_FULL_41_53</name>
    <dbReference type="NCBI Taxonomy" id="1802663"/>
    <lineage>
        <taxon>Bacteria</taxon>
        <taxon>Candidatus Yanofskyibacteriota</taxon>
    </lineage>
</organism>
<evidence type="ECO:0000256" key="5">
    <source>
        <dbReference type="ARBA" id="ARBA00023014"/>
    </source>
</evidence>
<reference evidence="8 9" key="1">
    <citation type="journal article" date="2016" name="Nat. Commun.">
        <title>Thousands of microbial genomes shed light on interconnected biogeochemical processes in an aquifer system.</title>
        <authorList>
            <person name="Anantharaman K."/>
            <person name="Brown C.T."/>
            <person name="Hug L.A."/>
            <person name="Sharon I."/>
            <person name="Castelle C.J."/>
            <person name="Probst A.J."/>
            <person name="Thomas B.C."/>
            <person name="Singh A."/>
            <person name="Wilkins M.J."/>
            <person name="Karaoz U."/>
            <person name="Brodie E.L."/>
            <person name="Williams K.H."/>
            <person name="Hubbard S.S."/>
            <person name="Banfield J.F."/>
        </authorList>
    </citation>
    <scope>NUCLEOTIDE SEQUENCE [LARGE SCALE GENOMIC DNA]</scope>
</reference>
<dbReference type="InterPro" id="IPR006638">
    <property type="entry name" value="Elp3/MiaA/NifB-like_rSAM"/>
</dbReference>
<dbReference type="PROSITE" id="PS51918">
    <property type="entry name" value="RADICAL_SAM"/>
    <property type="match status" value="1"/>
</dbReference>
<keyword evidence="4" id="KW-0408">Iron</keyword>
<dbReference type="PANTHER" id="PTHR43409:SF16">
    <property type="entry name" value="SLR0320 PROTEIN"/>
    <property type="match status" value="1"/>
</dbReference>
<proteinExistence type="predicted"/>
<feature type="domain" description="Radical SAM core" evidence="7">
    <location>
        <begin position="215"/>
        <end position="440"/>
    </location>
</feature>
<keyword evidence="3" id="KW-0479">Metal-binding</keyword>
<dbReference type="InterPro" id="IPR006158">
    <property type="entry name" value="Cobalamin-bd"/>
</dbReference>
<comment type="cofactor">
    <cofactor evidence="1">
        <name>[4Fe-4S] cluster</name>
        <dbReference type="ChEBI" id="CHEBI:49883"/>
    </cofactor>
</comment>
<evidence type="ECO:0000256" key="1">
    <source>
        <dbReference type="ARBA" id="ARBA00001966"/>
    </source>
</evidence>
<dbReference type="InterPro" id="IPR007197">
    <property type="entry name" value="rSAM"/>
</dbReference>
<dbReference type="AlphaFoldDB" id="A0A1F8EJ13"/>
<evidence type="ECO:0000256" key="4">
    <source>
        <dbReference type="ARBA" id="ARBA00023004"/>
    </source>
</evidence>
<dbReference type="Pfam" id="PF04055">
    <property type="entry name" value="Radical_SAM"/>
    <property type="match status" value="1"/>
</dbReference>
<dbReference type="GO" id="GO:0051539">
    <property type="term" value="F:4 iron, 4 sulfur cluster binding"/>
    <property type="evidence" value="ECO:0007669"/>
    <property type="project" value="UniProtKB-KW"/>
</dbReference>
<evidence type="ECO:0000259" key="6">
    <source>
        <dbReference type="PROSITE" id="PS51332"/>
    </source>
</evidence>
<accession>A0A1F8EJ13</accession>
<feature type="domain" description="B12-binding" evidence="6">
    <location>
        <begin position="27"/>
        <end position="164"/>
    </location>
</feature>
<name>A0A1F8EJ13_9BACT</name>
<protein>
    <submittedName>
        <fullName evidence="8">Uncharacterized protein</fullName>
    </submittedName>
</protein>
<dbReference type="GO" id="GO:0031419">
    <property type="term" value="F:cobalamin binding"/>
    <property type="evidence" value="ECO:0007669"/>
    <property type="project" value="InterPro"/>
</dbReference>
<dbReference type="SFLD" id="SFLDS00029">
    <property type="entry name" value="Radical_SAM"/>
    <property type="match status" value="1"/>
</dbReference>
<evidence type="ECO:0000313" key="8">
    <source>
        <dbReference type="EMBL" id="OGN00824.1"/>
    </source>
</evidence>
<dbReference type="PANTHER" id="PTHR43409">
    <property type="entry name" value="ANAEROBIC MAGNESIUM-PROTOPORPHYRIN IX MONOMETHYL ESTER CYCLASE-RELATED"/>
    <property type="match status" value="1"/>
</dbReference>
<dbReference type="InterPro" id="IPR051198">
    <property type="entry name" value="BchE-like"/>
</dbReference>
<dbReference type="Pfam" id="PF02310">
    <property type="entry name" value="B12-binding"/>
    <property type="match status" value="1"/>
</dbReference>
<keyword evidence="5" id="KW-0411">Iron-sulfur</keyword>
<dbReference type="InterPro" id="IPR023404">
    <property type="entry name" value="rSAM_horseshoe"/>
</dbReference>
<dbReference type="CDD" id="cd01335">
    <property type="entry name" value="Radical_SAM"/>
    <property type="match status" value="1"/>
</dbReference>
<keyword evidence="2" id="KW-0949">S-adenosyl-L-methionine</keyword>
<dbReference type="SFLD" id="SFLDG01123">
    <property type="entry name" value="methyltransferase_(Class_B)"/>
    <property type="match status" value="1"/>
</dbReference>
<dbReference type="EMBL" id="MGJD01000014">
    <property type="protein sequence ID" value="OGN00824.1"/>
    <property type="molecule type" value="Genomic_DNA"/>
</dbReference>
<dbReference type="Gene3D" id="3.80.30.20">
    <property type="entry name" value="tm_1862 like domain"/>
    <property type="match status" value="1"/>
</dbReference>